<sequence>MKPANRQTILNAAFKRTQNKKYVIVSEAWQSRSQRMSDLHSYKIATSFLLVIDMIFSVVLPMLVTTPISNRPYISSHCMVFLTP</sequence>
<reference evidence="2 3" key="1">
    <citation type="submission" date="2024-09" db="EMBL/GenBank/DDBJ databases">
        <authorList>
            <person name="Sun Q."/>
            <person name="Mori K."/>
        </authorList>
    </citation>
    <scope>NUCLEOTIDE SEQUENCE [LARGE SCALE GENOMIC DNA]</scope>
    <source>
        <strain evidence="2 3">NCAIM B.02415</strain>
    </source>
</reference>
<organism evidence="2 3">
    <name type="scientific">Mucilaginibacter angelicae</name>
    <dbReference type="NCBI Taxonomy" id="869718"/>
    <lineage>
        <taxon>Bacteria</taxon>
        <taxon>Pseudomonadati</taxon>
        <taxon>Bacteroidota</taxon>
        <taxon>Sphingobacteriia</taxon>
        <taxon>Sphingobacteriales</taxon>
        <taxon>Sphingobacteriaceae</taxon>
        <taxon>Mucilaginibacter</taxon>
    </lineage>
</organism>
<accession>A0ABV6L0R7</accession>
<evidence type="ECO:0000313" key="3">
    <source>
        <dbReference type="Proteomes" id="UP001589828"/>
    </source>
</evidence>
<keyword evidence="1" id="KW-0472">Membrane</keyword>
<feature type="transmembrane region" description="Helical" evidence="1">
    <location>
        <begin position="42"/>
        <end position="64"/>
    </location>
</feature>
<proteinExistence type="predicted"/>
<keyword evidence="3" id="KW-1185">Reference proteome</keyword>
<keyword evidence="1" id="KW-1133">Transmembrane helix</keyword>
<dbReference type="RefSeq" id="WP_377021104.1">
    <property type="nucleotide sequence ID" value="NZ_JBHLTS010000004.1"/>
</dbReference>
<dbReference type="EMBL" id="JBHLTS010000004">
    <property type="protein sequence ID" value="MFC0513231.1"/>
    <property type="molecule type" value="Genomic_DNA"/>
</dbReference>
<evidence type="ECO:0000256" key="1">
    <source>
        <dbReference type="SAM" id="Phobius"/>
    </source>
</evidence>
<dbReference type="Proteomes" id="UP001589828">
    <property type="component" value="Unassembled WGS sequence"/>
</dbReference>
<protein>
    <submittedName>
        <fullName evidence="2">Uncharacterized protein</fullName>
    </submittedName>
</protein>
<name>A0ABV6L0R7_9SPHI</name>
<gene>
    <name evidence="2" type="ORF">ACFFGT_03430</name>
</gene>
<comment type="caution">
    <text evidence="2">The sequence shown here is derived from an EMBL/GenBank/DDBJ whole genome shotgun (WGS) entry which is preliminary data.</text>
</comment>
<keyword evidence="1" id="KW-0812">Transmembrane</keyword>
<evidence type="ECO:0000313" key="2">
    <source>
        <dbReference type="EMBL" id="MFC0513231.1"/>
    </source>
</evidence>